<proteinExistence type="inferred from homology"/>
<dbReference type="Pfam" id="PF04043">
    <property type="entry name" value="PMEI"/>
    <property type="match status" value="1"/>
</dbReference>
<evidence type="ECO:0000313" key="5">
    <source>
        <dbReference type="Proteomes" id="UP000796880"/>
    </source>
</evidence>
<dbReference type="Gene3D" id="1.20.140.40">
    <property type="entry name" value="Invertase/pectin methylesterase inhibitor family protein"/>
    <property type="match status" value="1"/>
</dbReference>
<name>A0A8K0H7A5_9ROSA</name>
<accession>A0A8K0H7A5</accession>
<dbReference type="InterPro" id="IPR035513">
    <property type="entry name" value="Invertase/methylesterase_inhib"/>
</dbReference>
<evidence type="ECO:0000313" key="4">
    <source>
        <dbReference type="EMBL" id="KAF3447227.1"/>
    </source>
</evidence>
<dbReference type="InterPro" id="IPR051955">
    <property type="entry name" value="PME_Inhibitor"/>
</dbReference>
<dbReference type="Proteomes" id="UP000796880">
    <property type="component" value="Unassembled WGS sequence"/>
</dbReference>
<protein>
    <recommendedName>
        <fullName evidence="3">Pectinesterase inhibitor domain-containing protein</fullName>
    </recommendedName>
</protein>
<comment type="caution">
    <text evidence="4">The sequence shown here is derived from an EMBL/GenBank/DDBJ whole genome shotgun (WGS) entry which is preliminary data.</text>
</comment>
<dbReference type="PANTHER" id="PTHR31080">
    <property type="entry name" value="PECTINESTERASE INHIBITOR-LIKE"/>
    <property type="match status" value="1"/>
</dbReference>
<evidence type="ECO:0000256" key="2">
    <source>
        <dbReference type="ARBA" id="ARBA00038471"/>
    </source>
</evidence>
<organism evidence="4 5">
    <name type="scientific">Rhamnella rubrinervis</name>
    <dbReference type="NCBI Taxonomy" id="2594499"/>
    <lineage>
        <taxon>Eukaryota</taxon>
        <taxon>Viridiplantae</taxon>
        <taxon>Streptophyta</taxon>
        <taxon>Embryophyta</taxon>
        <taxon>Tracheophyta</taxon>
        <taxon>Spermatophyta</taxon>
        <taxon>Magnoliopsida</taxon>
        <taxon>eudicotyledons</taxon>
        <taxon>Gunneridae</taxon>
        <taxon>Pentapetalae</taxon>
        <taxon>rosids</taxon>
        <taxon>fabids</taxon>
        <taxon>Rosales</taxon>
        <taxon>Rhamnaceae</taxon>
        <taxon>rhamnoid group</taxon>
        <taxon>Rhamneae</taxon>
        <taxon>Rhamnella</taxon>
    </lineage>
</organism>
<dbReference type="AlphaFoldDB" id="A0A8K0H7A5"/>
<keyword evidence="5" id="KW-1185">Reference proteome</keyword>
<dbReference type="OrthoDB" id="2019149at2759"/>
<dbReference type="PANTHER" id="PTHR31080:SF296">
    <property type="entry name" value="OS05G0360900 PROTEIN"/>
    <property type="match status" value="1"/>
</dbReference>
<comment type="similarity">
    <text evidence="2">Belongs to the PMEI family.</text>
</comment>
<evidence type="ECO:0000256" key="1">
    <source>
        <dbReference type="ARBA" id="ARBA00022729"/>
    </source>
</evidence>
<dbReference type="EMBL" id="VOIH02000005">
    <property type="protein sequence ID" value="KAF3447227.1"/>
    <property type="molecule type" value="Genomic_DNA"/>
</dbReference>
<dbReference type="CDD" id="cd15798">
    <property type="entry name" value="PMEI-like_3"/>
    <property type="match status" value="1"/>
</dbReference>
<gene>
    <name evidence="4" type="ORF">FNV43_RR12407</name>
</gene>
<dbReference type="InterPro" id="IPR006501">
    <property type="entry name" value="Pectinesterase_inhib_dom"/>
</dbReference>
<dbReference type="GO" id="GO:0004857">
    <property type="term" value="F:enzyme inhibitor activity"/>
    <property type="evidence" value="ECO:0007669"/>
    <property type="project" value="InterPro"/>
</dbReference>
<dbReference type="SUPFAM" id="SSF101148">
    <property type="entry name" value="Plant invertase/pectin methylesterase inhibitor"/>
    <property type="match status" value="1"/>
</dbReference>
<feature type="domain" description="Pectinesterase inhibitor" evidence="3">
    <location>
        <begin position="26"/>
        <end position="185"/>
    </location>
</feature>
<sequence length="288" mass="31375">MLLLLPLLCSPSHARDLLDINIPILSNLLSPKTICKDTPFPSICLSTLPNKKSNVFDFGKFAFKYSQSQSLNLLNLVTKQLQGSSSSSSFPLPTIRALQDCQSLASLNQDFLSTSFQTVNSTSKTLPFLDASNVQTQISAILTNLKTCSDGLSSSSLGLTKNIEIKILLATLLNVSKLLSVTLALFLKAWMPDQHTNQLPPSPPRFRSDGRLPLRVSSQNRALFESVILKRSDLNGVEEAVIKRKGEGIQGSVMAQNDEISCDASSSSRISIFLISLLPGYEFSLAPQ</sequence>
<dbReference type="NCBIfam" id="TIGR01614">
    <property type="entry name" value="PME_inhib"/>
    <property type="match status" value="1"/>
</dbReference>
<keyword evidence="1" id="KW-0732">Signal</keyword>
<reference evidence="4" key="1">
    <citation type="submission" date="2020-03" db="EMBL/GenBank/DDBJ databases">
        <title>A high-quality chromosome-level genome assembly of a woody plant with both climbing and erect habits, Rhamnella rubrinervis.</title>
        <authorList>
            <person name="Lu Z."/>
            <person name="Yang Y."/>
            <person name="Zhu X."/>
            <person name="Sun Y."/>
        </authorList>
    </citation>
    <scope>NUCLEOTIDE SEQUENCE</scope>
    <source>
        <strain evidence="4">BYM</strain>
        <tissue evidence="4">Leaf</tissue>
    </source>
</reference>
<dbReference type="SMART" id="SM00856">
    <property type="entry name" value="PMEI"/>
    <property type="match status" value="1"/>
</dbReference>
<evidence type="ECO:0000259" key="3">
    <source>
        <dbReference type="SMART" id="SM00856"/>
    </source>
</evidence>